<feature type="DNA-binding region" description="H-T-H motif" evidence="3">
    <location>
        <begin position="34"/>
        <end position="53"/>
    </location>
</feature>
<feature type="domain" description="HTH tetR-type" evidence="4">
    <location>
        <begin position="11"/>
        <end position="71"/>
    </location>
</feature>
<dbReference type="PROSITE" id="PS01081">
    <property type="entry name" value="HTH_TETR_1"/>
    <property type="match status" value="1"/>
</dbReference>
<dbReference type="PANTHER" id="PTHR43479:SF7">
    <property type="entry name" value="TETR-FAMILY TRANSCRIPTIONAL REGULATOR"/>
    <property type="match status" value="1"/>
</dbReference>
<organism evidence="5 6">
    <name type="scientific">Metabacillus fastidiosus</name>
    <dbReference type="NCBI Taxonomy" id="1458"/>
    <lineage>
        <taxon>Bacteria</taxon>
        <taxon>Bacillati</taxon>
        <taxon>Bacillota</taxon>
        <taxon>Bacilli</taxon>
        <taxon>Bacillales</taxon>
        <taxon>Bacillaceae</taxon>
        <taxon>Metabacillus</taxon>
    </lineage>
</organism>
<evidence type="ECO:0000256" key="1">
    <source>
        <dbReference type="ARBA" id="ARBA00022491"/>
    </source>
</evidence>
<name>A0ABU6P0T6_9BACI</name>
<gene>
    <name evidence="5" type="ORF">P9271_14670</name>
</gene>
<evidence type="ECO:0000259" key="4">
    <source>
        <dbReference type="PROSITE" id="PS50977"/>
    </source>
</evidence>
<dbReference type="InterPro" id="IPR039532">
    <property type="entry name" value="TetR_C_Firmicutes"/>
</dbReference>
<dbReference type="InterPro" id="IPR023772">
    <property type="entry name" value="DNA-bd_HTH_TetR-type_CS"/>
</dbReference>
<keyword evidence="2 3" id="KW-0238">DNA-binding</keyword>
<evidence type="ECO:0000256" key="2">
    <source>
        <dbReference type="ARBA" id="ARBA00023125"/>
    </source>
</evidence>
<evidence type="ECO:0000313" key="6">
    <source>
        <dbReference type="Proteomes" id="UP001342826"/>
    </source>
</evidence>
<dbReference type="PROSITE" id="PS50977">
    <property type="entry name" value="HTH_TETR_2"/>
    <property type="match status" value="1"/>
</dbReference>
<dbReference type="InterPro" id="IPR001647">
    <property type="entry name" value="HTH_TetR"/>
</dbReference>
<dbReference type="Proteomes" id="UP001342826">
    <property type="component" value="Unassembled WGS sequence"/>
</dbReference>
<sequence length="205" mass="23257">MRDTNTDLRVIRTKESIRNALVELIDEKGFEAITVKDITTRAKINRGTFYAHFQDKFDLMTKCEDEIMLDLSRIVKQNFPSVIAALETDSPIVTPFSLTVSIFEYLNKNSEFMKAVLGPKGDLSFQTRLKEFMWETLYGNNPNTLIKEENLLVPGQYLASYVGSAHIGVFQQWLNNGRKESPQEIARILSTIMANGPLFAAGLKK</sequence>
<reference evidence="5 6" key="1">
    <citation type="submission" date="2023-03" db="EMBL/GenBank/DDBJ databases">
        <title>Bacillus Genome Sequencing.</title>
        <authorList>
            <person name="Dunlap C."/>
        </authorList>
    </citation>
    <scope>NUCLEOTIDE SEQUENCE [LARGE SCALE GENOMIC DNA]</scope>
    <source>
        <strain evidence="5 6">NRS-1717</strain>
    </source>
</reference>
<dbReference type="Pfam" id="PF00440">
    <property type="entry name" value="TetR_N"/>
    <property type="match status" value="1"/>
</dbReference>
<evidence type="ECO:0000313" key="5">
    <source>
        <dbReference type="EMBL" id="MED4402558.1"/>
    </source>
</evidence>
<dbReference type="GeneID" id="301140504"/>
<proteinExistence type="predicted"/>
<dbReference type="EMBL" id="JARTFS010000012">
    <property type="protein sequence ID" value="MED4402558.1"/>
    <property type="molecule type" value="Genomic_DNA"/>
</dbReference>
<dbReference type="Pfam" id="PF14278">
    <property type="entry name" value="TetR_C_8"/>
    <property type="match status" value="1"/>
</dbReference>
<evidence type="ECO:0000256" key="3">
    <source>
        <dbReference type="PROSITE-ProRule" id="PRU00335"/>
    </source>
</evidence>
<keyword evidence="6" id="KW-1185">Reference proteome</keyword>
<protein>
    <submittedName>
        <fullName evidence="5">TetR/AcrR family transcriptional regulator</fullName>
    </submittedName>
</protein>
<dbReference type="Gene3D" id="1.10.357.10">
    <property type="entry name" value="Tetracycline Repressor, domain 2"/>
    <property type="match status" value="1"/>
</dbReference>
<dbReference type="SUPFAM" id="SSF46689">
    <property type="entry name" value="Homeodomain-like"/>
    <property type="match status" value="1"/>
</dbReference>
<dbReference type="PRINTS" id="PR00455">
    <property type="entry name" value="HTHTETR"/>
</dbReference>
<keyword evidence="1" id="KW-0678">Repressor</keyword>
<dbReference type="PANTHER" id="PTHR43479">
    <property type="entry name" value="ACREF/ENVCD OPERON REPRESSOR-RELATED"/>
    <property type="match status" value="1"/>
</dbReference>
<dbReference type="InterPro" id="IPR050624">
    <property type="entry name" value="HTH-type_Tx_Regulator"/>
</dbReference>
<dbReference type="InterPro" id="IPR009057">
    <property type="entry name" value="Homeodomain-like_sf"/>
</dbReference>
<dbReference type="RefSeq" id="WP_066227489.1">
    <property type="nucleotide sequence ID" value="NZ_JARTFQ010000005.1"/>
</dbReference>
<accession>A0ABU6P0T6</accession>
<comment type="caution">
    <text evidence="5">The sequence shown here is derived from an EMBL/GenBank/DDBJ whole genome shotgun (WGS) entry which is preliminary data.</text>
</comment>